<protein>
    <submittedName>
        <fullName evidence="10">Sodium/proton antiporter, CPA1 family</fullName>
    </submittedName>
</protein>
<dbReference type="GO" id="GO:0015297">
    <property type="term" value="F:antiporter activity"/>
    <property type="evidence" value="ECO:0007669"/>
    <property type="project" value="UniProtKB-KW"/>
</dbReference>
<dbReference type="InterPro" id="IPR006153">
    <property type="entry name" value="Cation/H_exchanger_TM"/>
</dbReference>
<feature type="transmembrane region" description="Helical" evidence="8">
    <location>
        <begin position="366"/>
        <end position="389"/>
    </location>
</feature>
<evidence type="ECO:0000313" key="10">
    <source>
        <dbReference type="EMBL" id="ABB49533.1"/>
    </source>
</evidence>
<dbReference type="STRING" id="74546.PMT9312_0472"/>
<dbReference type="Pfam" id="PF00999">
    <property type="entry name" value="Na_H_Exchanger"/>
    <property type="match status" value="1"/>
</dbReference>
<evidence type="ECO:0000313" key="11">
    <source>
        <dbReference type="Proteomes" id="UP000002715"/>
    </source>
</evidence>
<dbReference type="OrthoDB" id="570124at2"/>
<sequence length="399" mass="42569">MTPERLGLLWGITVFAGACARLFSSFTGFPSVVILLLSGLFIGRSGLGLVEPLDLGQGLETIVGLLVCLVLFEGGLNLKLPEGNIRNTVLKISLVRLFISLSAGIFIAHWLAGLSWQVAGIYSAIVLATGPTVVSPLVEQIKLASPLSEVLKAEGLLLEPIGAVLALLLLELTLGDLRGINDVFIALMQRLGGGVLIGLTAGWLLSEILKKIKNEASFGIELQVTLGFIFLVYGICEYFLPESGLPASVAAGFIVGKREVIDKDRLDNLIGELAQLAITVLFPLLAADVSWSELSPLGWGGVICVFMLMVIVRPISIWIATMGRELDLKEKVFLAWLAPRGIVTAAVASLFSIRLEQAGILGAGRLQGLVFLTILMTVGIQGLTAKPLVNRLELGQKKN</sequence>
<dbReference type="RefSeq" id="WP_011376032.1">
    <property type="nucleotide sequence ID" value="NC_007577.1"/>
</dbReference>
<keyword evidence="6" id="KW-0406">Ion transport</keyword>
<evidence type="ECO:0000256" key="6">
    <source>
        <dbReference type="ARBA" id="ARBA00023065"/>
    </source>
</evidence>
<organism evidence="10 11">
    <name type="scientific">Prochlorococcus marinus (strain MIT 9312)</name>
    <dbReference type="NCBI Taxonomy" id="74546"/>
    <lineage>
        <taxon>Bacteria</taxon>
        <taxon>Bacillati</taxon>
        <taxon>Cyanobacteriota</taxon>
        <taxon>Cyanophyceae</taxon>
        <taxon>Synechococcales</taxon>
        <taxon>Prochlorococcaceae</taxon>
        <taxon>Prochlorococcus</taxon>
    </lineage>
</organism>
<evidence type="ECO:0000256" key="8">
    <source>
        <dbReference type="SAM" id="Phobius"/>
    </source>
</evidence>
<gene>
    <name evidence="10" type="ordered locus">PMT9312_0472</name>
</gene>
<dbReference type="PROSITE" id="PS51257">
    <property type="entry name" value="PROKAR_LIPOPROTEIN"/>
    <property type="match status" value="1"/>
</dbReference>
<keyword evidence="5 8" id="KW-1133">Transmembrane helix</keyword>
<feature type="transmembrane region" description="Helical" evidence="8">
    <location>
        <begin position="184"/>
        <end position="206"/>
    </location>
</feature>
<dbReference type="eggNOG" id="COG0025">
    <property type="taxonomic scope" value="Bacteria"/>
</dbReference>
<name>Q31C62_PROM9</name>
<dbReference type="KEGG" id="pmi:PMT9312_0472"/>
<dbReference type="GO" id="GO:0005886">
    <property type="term" value="C:plasma membrane"/>
    <property type="evidence" value="ECO:0007669"/>
    <property type="project" value="UniProtKB-SubCell"/>
</dbReference>
<feature type="transmembrane region" description="Helical" evidence="8">
    <location>
        <begin position="62"/>
        <end position="80"/>
    </location>
</feature>
<feature type="transmembrane region" description="Helical" evidence="8">
    <location>
        <begin position="297"/>
        <end position="320"/>
    </location>
</feature>
<feature type="transmembrane region" description="Helical" evidence="8">
    <location>
        <begin position="150"/>
        <end position="172"/>
    </location>
</feature>
<evidence type="ECO:0000256" key="7">
    <source>
        <dbReference type="ARBA" id="ARBA00023136"/>
    </source>
</evidence>
<evidence type="ECO:0000256" key="3">
    <source>
        <dbReference type="ARBA" id="ARBA00022449"/>
    </source>
</evidence>
<feature type="transmembrane region" description="Helical" evidence="8">
    <location>
        <begin position="332"/>
        <end position="354"/>
    </location>
</feature>
<proteinExistence type="predicted"/>
<dbReference type="HOGENOM" id="CLU_005912_10_2_3"/>
<evidence type="ECO:0000256" key="2">
    <source>
        <dbReference type="ARBA" id="ARBA00022448"/>
    </source>
</evidence>
<feature type="transmembrane region" description="Helical" evidence="8">
    <location>
        <begin position="218"/>
        <end position="240"/>
    </location>
</feature>
<evidence type="ECO:0000256" key="4">
    <source>
        <dbReference type="ARBA" id="ARBA00022692"/>
    </source>
</evidence>
<keyword evidence="7 8" id="KW-0472">Membrane</keyword>
<dbReference type="PANTHER" id="PTHR32507:SF0">
    <property type="entry name" value="NA(+)_H(+) ANTIPORTER 2-RELATED"/>
    <property type="match status" value="1"/>
</dbReference>
<keyword evidence="3" id="KW-0050">Antiport</keyword>
<keyword evidence="4 8" id="KW-0812">Transmembrane</keyword>
<feature type="transmembrane region" description="Helical" evidence="8">
    <location>
        <begin position="92"/>
        <end position="112"/>
    </location>
</feature>
<reference evidence="11" key="1">
    <citation type="submission" date="2005-07" db="EMBL/GenBank/DDBJ databases">
        <title>Complete sequence of Prochlorococcus marinus str. MIT 9312.</title>
        <authorList>
            <consortium name="US DOE Joint Genome Institute"/>
            <person name="Copeland A."/>
            <person name="Lucas S."/>
            <person name="Lapidus A."/>
            <person name="Barry K."/>
            <person name="Detter J.C."/>
            <person name="Glavina T."/>
            <person name="Hammon N."/>
            <person name="Israni S."/>
            <person name="Pitluck S."/>
            <person name="Thiel J."/>
            <person name="Schmutz J."/>
            <person name="Larimer F."/>
            <person name="Land M."/>
            <person name="Kyrpides N."/>
            <person name="Lykidis A."/>
            <person name="Richardson P."/>
        </authorList>
    </citation>
    <scope>NUCLEOTIDE SEQUENCE [LARGE SCALE GENOMIC DNA]</scope>
    <source>
        <strain evidence="11">MIT 9312</strain>
    </source>
</reference>
<dbReference type="AlphaFoldDB" id="Q31C62"/>
<dbReference type="GO" id="GO:1902600">
    <property type="term" value="P:proton transmembrane transport"/>
    <property type="evidence" value="ECO:0007669"/>
    <property type="project" value="InterPro"/>
</dbReference>
<dbReference type="EMBL" id="CP000111">
    <property type="protein sequence ID" value="ABB49533.1"/>
    <property type="molecule type" value="Genomic_DNA"/>
</dbReference>
<dbReference type="Proteomes" id="UP000002715">
    <property type="component" value="Chromosome"/>
</dbReference>
<keyword evidence="2" id="KW-0813">Transport</keyword>
<accession>Q31C62</accession>
<evidence type="ECO:0000259" key="9">
    <source>
        <dbReference type="Pfam" id="PF00999"/>
    </source>
</evidence>
<feature type="transmembrane region" description="Helical" evidence="8">
    <location>
        <begin position="118"/>
        <end position="138"/>
    </location>
</feature>
<evidence type="ECO:0000256" key="5">
    <source>
        <dbReference type="ARBA" id="ARBA00022989"/>
    </source>
</evidence>
<feature type="domain" description="Cation/H+ exchanger transmembrane" evidence="9">
    <location>
        <begin position="19"/>
        <end position="390"/>
    </location>
</feature>
<evidence type="ECO:0000256" key="1">
    <source>
        <dbReference type="ARBA" id="ARBA00004651"/>
    </source>
</evidence>
<feature type="transmembrane region" description="Helical" evidence="8">
    <location>
        <begin position="31"/>
        <end position="50"/>
    </location>
</feature>
<comment type="subcellular location">
    <subcellularLocation>
        <location evidence="1">Cell membrane</location>
        <topology evidence="1">Multi-pass membrane protein</topology>
    </subcellularLocation>
</comment>
<dbReference type="PANTHER" id="PTHR32507">
    <property type="entry name" value="NA(+)/H(+) ANTIPORTER 1"/>
    <property type="match status" value="1"/>
</dbReference>